<dbReference type="InterPro" id="IPR036900">
    <property type="entry name" value="A-D-PHexomutase_C_sf"/>
</dbReference>
<evidence type="ECO:0000256" key="7">
    <source>
        <dbReference type="RuleBase" id="RU004326"/>
    </source>
</evidence>
<organism evidence="12">
    <name type="scientific">uncultured marine thaumarchaeote SAT1000_29_H07</name>
    <dbReference type="NCBI Taxonomy" id="1456403"/>
    <lineage>
        <taxon>Archaea</taxon>
        <taxon>Nitrososphaerota</taxon>
        <taxon>environmental samples</taxon>
    </lineage>
</organism>
<dbReference type="SUPFAM" id="SSF55957">
    <property type="entry name" value="Phosphoglucomutase, C-terminal domain"/>
    <property type="match status" value="1"/>
</dbReference>
<dbReference type="InterPro" id="IPR005843">
    <property type="entry name" value="A-D-PHexomutase_C"/>
</dbReference>
<dbReference type="PANTHER" id="PTHR43771">
    <property type="entry name" value="PHOSPHOMANNOMUTASE"/>
    <property type="match status" value="1"/>
</dbReference>
<keyword evidence="5 7" id="KW-0460">Magnesium</keyword>
<dbReference type="Gene3D" id="3.40.120.10">
    <property type="entry name" value="Alpha-D-Glucose-1,6-Bisphosphate, subunit A, domain 3"/>
    <property type="match status" value="3"/>
</dbReference>
<dbReference type="Gene3D" id="3.30.310.50">
    <property type="entry name" value="Alpha-D-phosphohexomutase, C-terminal domain"/>
    <property type="match status" value="1"/>
</dbReference>
<dbReference type="InterPro" id="IPR005845">
    <property type="entry name" value="A-D-PHexomutase_a/b/a-II"/>
</dbReference>
<dbReference type="Pfam" id="PF02880">
    <property type="entry name" value="PGM_PMM_III"/>
    <property type="match status" value="1"/>
</dbReference>
<evidence type="ECO:0000313" key="12">
    <source>
        <dbReference type="EMBL" id="AIF24450.1"/>
    </source>
</evidence>
<dbReference type="InterPro" id="IPR005844">
    <property type="entry name" value="A-D-PHexomutase_a/b/a-I"/>
</dbReference>
<dbReference type="EC" id="5.4.2.2" evidence="12"/>
<feature type="domain" description="Alpha-D-phosphohexomutase alpha/beta/alpha" evidence="10">
    <location>
        <begin position="209"/>
        <end position="309"/>
    </location>
</feature>
<evidence type="ECO:0000256" key="3">
    <source>
        <dbReference type="ARBA" id="ARBA00022553"/>
    </source>
</evidence>
<dbReference type="AlphaFoldDB" id="A0A075I9I9"/>
<evidence type="ECO:0000259" key="8">
    <source>
        <dbReference type="Pfam" id="PF00408"/>
    </source>
</evidence>
<keyword evidence="3" id="KW-0597">Phosphoprotein</keyword>
<reference evidence="12" key="1">
    <citation type="journal article" date="2014" name="Genome Biol. Evol.">
        <title>Pangenome evidence for extensive interdomain horizontal transfer affecting lineage core and shell genes in uncultured planktonic thaumarchaeota and euryarchaeota.</title>
        <authorList>
            <person name="Deschamps P."/>
            <person name="Zivanovic Y."/>
            <person name="Moreira D."/>
            <person name="Rodriguez-Valera F."/>
            <person name="Lopez-Garcia P."/>
        </authorList>
    </citation>
    <scope>NUCLEOTIDE SEQUENCE</scope>
</reference>
<dbReference type="SUPFAM" id="SSF53738">
    <property type="entry name" value="Phosphoglucomutase, first 3 domains"/>
    <property type="match status" value="3"/>
</dbReference>
<dbReference type="InterPro" id="IPR016066">
    <property type="entry name" value="A-D-PHexomutase_CS"/>
</dbReference>
<dbReference type="NCBIfam" id="TIGR03990">
    <property type="entry name" value="Arch_GlmM"/>
    <property type="match status" value="1"/>
</dbReference>
<proteinExistence type="inferred from homology"/>
<evidence type="ECO:0000256" key="2">
    <source>
        <dbReference type="ARBA" id="ARBA00010231"/>
    </source>
</evidence>
<keyword evidence="6 12" id="KW-0413">Isomerase</keyword>
<evidence type="ECO:0000256" key="4">
    <source>
        <dbReference type="ARBA" id="ARBA00022723"/>
    </source>
</evidence>
<dbReference type="GO" id="GO:0005975">
    <property type="term" value="P:carbohydrate metabolic process"/>
    <property type="evidence" value="ECO:0007669"/>
    <property type="project" value="InterPro"/>
</dbReference>
<evidence type="ECO:0000259" key="9">
    <source>
        <dbReference type="Pfam" id="PF02878"/>
    </source>
</evidence>
<dbReference type="InterPro" id="IPR024086">
    <property type="entry name" value="GlmM_arc-type"/>
</dbReference>
<dbReference type="PANTHER" id="PTHR43771:SF1">
    <property type="entry name" value="PHOSPHOMANNOMUTASE"/>
    <property type="match status" value="1"/>
</dbReference>
<dbReference type="PROSITE" id="PS00710">
    <property type="entry name" value="PGM_PMM"/>
    <property type="match status" value="1"/>
</dbReference>
<comment type="similarity">
    <text evidence="2 7">Belongs to the phosphohexose mutase family.</text>
</comment>
<dbReference type="EMBL" id="KF901260">
    <property type="protein sequence ID" value="AIF24450.1"/>
    <property type="molecule type" value="Genomic_DNA"/>
</dbReference>
<evidence type="ECO:0000256" key="6">
    <source>
        <dbReference type="ARBA" id="ARBA00023235"/>
    </source>
</evidence>
<evidence type="ECO:0000259" key="10">
    <source>
        <dbReference type="Pfam" id="PF02879"/>
    </source>
</evidence>
<accession>A0A075I9I9</accession>
<protein>
    <submittedName>
        <fullName evidence="12">Phosphoglucosamine mutase (Pmm-pgm)</fullName>
        <ecNumber evidence="12">5.4.2.2</ecNumber>
    </submittedName>
</protein>
<evidence type="ECO:0000256" key="5">
    <source>
        <dbReference type="ARBA" id="ARBA00022842"/>
    </source>
</evidence>
<feature type="domain" description="Alpha-D-phosphohexomutase C-terminal" evidence="8">
    <location>
        <begin position="451"/>
        <end position="496"/>
    </location>
</feature>
<dbReference type="GO" id="GO:0008966">
    <property type="term" value="F:phosphoglucosamine mutase activity"/>
    <property type="evidence" value="ECO:0007669"/>
    <property type="project" value="InterPro"/>
</dbReference>
<evidence type="ECO:0000259" key="11">
    <source>
        <dbReference type="Pfam" id="PF02880"/>
    </source>
</evidence>
<gene>
    <name evidence="12" type="primary">pmm-pgm</name>
</gene>
<evidence type="ECO:0000256" key="1">
    <source>
        <dbReference type="ARBA" id="ARBA00001946"/>
    </source>
</evidence>
<dbReference type="PRINTS" id="PR00509">
    <property type="entry name" value="PGMPMM"/>
</dbReference>
<dbReference type="CDD" id="cd03087">
    <property type="entry name" value="PGM_like1"/>
    <property type="match status" value="1"/>
</dbReference>
<keyword evidence="4 7" id="KW-0479">Metal-binding</keyword>
<name>A0A075I9I9_9ARCH</name>
<sequence>MLDTLCKLSIISNGAGGGIRTHELLKDRVLSPAPLTRLGDSRKLCVTTDKFIGIGLHCMGKLFGTNGVRGVFSEDFTLEFVHDLVLAISTYFKEGTILVGYDGRNSSKVISKLVCSTLNFAGLDCHLAGLVPTPCLEFATKKLGYNGGIMITASHNPPEYNGIKLVASDGVEISREDENVIEEIFFKKNWKQNSSTWGSTKNDDRSIQTYLDGIKSQVNVSKIKSKNFKVALDLGNGAQTITAIKLCEQLGCEVIAINQEIDGSFPGRGSEPTPNNLQELSSAVVNNNANLGIAFDGDGDRSIFCDNTGKLLSGDKSALLLSDYLLKKDPNSKVVTCINSGNSIDEIVTQTNSTVIRTKVGSVEVSRKMLSENALIGFEENGGFMFGKHNHVRDGGMTLALFLELIASSNKSMSEELATLPPSFTTKDKISCRKEDADRIISKLLVEFSNADTTDGIKIVFDKKNWVMVRSSGTEPIIRIYAESDSEKNLEALMKEYTQKIKSFLDR</sequence>
<dbReference type="FunFam" id="3.40.120.10:FF:000001">
    <property type="entry name" value="Phosphoglucosamine mutase"/>
    <property type="match status" value="1"/>
</dbReference>
<feature type="domain" description="Alpha-D-phosphohexomutase alpha/beta/alpha" evidence="9">
    <location>
        <begin position="61"/>
        <end position="189"/>
    </location>
</feature>
<comment type="cofactor">
    <cofactor evidence="1">
        <name>Mg(2+)</name>
        <dbReference type="ChEBI" id="CHEBI:18420"/>
    </cofactor>
</comment>
<dbReference type="InterPro" id="IPR005846">
    <property type="entry name" value="A-D-PHexomutase_a/b/a-III"/>
</dbReference>
<dbReference type="InterPro" id="IPR016055">
    <property type="entry name" value="A-D-PHexomutase_a/b/a-I/II/III"/>
</dbReference>
<dbReference type="Pfam" id="PF02878">
    <property type="entry name" value="PGM_PMM_I"/>
    <property type="match status" value="1"/>
</dbReference>
<dbReference type="GO" id="GO:0000287">
    <property type="term" value="F:magnesium ion binding"/>
    <property type="evidence" value="ECO:0007669"/>
    <property type="project" value="InterPro"/>
</dbReference>
<feature type="domain" description="Alpha-D-phosphohexomutase alpha/beta/alpha" evidence="11">
    <location>
        <begin position="314"/>
        <end position="422"/>
    </location>
</feature>
<dbReference type="Pfam" id="PF00408">
    <property type="entry name" value="PGM_PMM_IV"/>
    <property type="match status" value="1"/>
</dbReference>
<dbReference type="GO" id="GO:0004614">
    <property type="term" value="F:phosphoglucomutase activity"/>
    <property type="evidence" value="ECO:0007669"/>
    <property type="project" value="UniProtKB-EC"/>
</dbReference>
<dbReference type="InterPro" id="IPR005841">
    <property type="entry name" value="Alpha-D-phosphohexomutase_SF"/>
</dbReference>
<dbReference type="Pfam" id="PF02879">
    <property type="entry name" value="PGM_PMM_II"/>
    <property type="match status" value="1"/>
</dbReference>